<organism evidence="2 3">
    <name type="scientific">Gordonia paraffinivorans</name>
    <dbReference type="NCBI Taxonomy" id="175628"/>
    <lineage>
        <taxon>Bacteria</taxon>
        <taxon>Bacillati</taxon>
        <taxon>Actinomycetota</taxon>
        <taxon>Actinomycetes</taxon>
        <taxon>Mycobacteriales</taxon>
        <taxon>Gordoniaceae</taxon>
        <taxon>Gordonia</taxon>
    </lineage>
</organism>
<dbReference type="RefSeq" id="WP_131734306.1">
    <property type="nucleotide sequence ID" value="NZ_CAACYD010000006.1"/>
</dbReference>
<evidence type="ECO:0000313" key="2">
    <source>
        <dbReference type="EMBL" id="VFA88670.1"/>
    </source>
</evidence>
<dbReference type="Pfam" id="PF01844">
    <property type="entry name" value="HNH"/>
    <property type="match status" value="1"/>
</dbReference>
<dbReference type="EMBL" id="CAACYD010000006">
    <property type="protein sequence ID" value="VFA88670.1"/>
    <property type="molecule type" value="Genomic_DNA"/>
</dbReference>
<dbReference type="Proteomes" id="UP000360750">
    <property type="component" value="Unassembled WGS sequence"/>
</dbReference>
<protein>
    <submittedName>
        <fullName evidence="2">Uncharacterized protein conserved in bacteria</fullName>
    </submittedName>
</protein>
<name>A0ABD7V395_9ACTN</name>
<evidence type="ECO:0000313" key="3">
    <source>
        <dbReference type="Proteomes" id="UP000360750"/>
    </source>
</evidence>
<feature type="domain" description="HNH nuclease" evidence="1">
    <location>
        <begin position="229"/>
        <end position="281"/>
    </location>
</feature>
<dbReference type="CDD" id="cd00085">
    <property type="entry name" value="HNHc"/>
    <property type="match status" value="1"/>
</dbReference>
<sequence length="361" mass="40055">MPLTVDPLTLGQRLVAVLEDGRRTATYKLAVLMALLDLAVESVPEDPDAAVDIDLDELTTRVIELYWRQLRPLDGHRLRQSNDGRGVIFDALARLAEDAAAGRRPPGLRAVAASHPDEYLATHLRVKRTLVRYPLKLVQNLTSGGSEERFLYDDSWMGTDSVKRIAEHGNKLTLYPGVCHTIARLAPLLKPAFQLAWVDDVRRMNKDLLSDGPDLAQHLFGADRISLQRAGDVLAEAFDPSCFYCNAAVRRSRHVDHVLPWSRVGIDGLANLVLACRGCNSSKSDRLPAPAHVTRALDRGRGTLDELAAQINWPSQYDRVVAAGHGLYLTQPINTPVWEGRSAVRALTRADISWFHDHLPL</sequence>
<dbReference type="AlphaFoldDB" id="A0ABD7V395"/>
<accession>A0ABD7V395</accession>
<reference evidence="2 3" key="1">
    <citation type="submission" date="2019-02" db="EMBL/GenBank/DDBJ databases">
        <authorList>
            <consortium name="Pathogen Informatics"/>
        </authorList>
    </citation>
    <scope>NUCLEOTIDE SEQUENCE [LARGE SCALE GENOMIC DNA]</scope>
    <source>
        <strain evidence="2 3">3012STDY6756503</strain>
    </source>
</reference>
<dbReference type="Gene3D" id="1.10.30.50">
    <property type="match status" value="1"/>
</dbReference>
<evidence type="ECO:0000259" key="1">
    <source>
        <dbReference type="SMART" id="SM00507"/>
    </source>
</evidence>
<dbReference type="SMART" id="SM00507">
    <property type="entry name" value="HNHc"/>
    <property type="match status" value="1"/>
</dbReference>
<dbReference type="InterPro" id="IPR002711">
    <property type="entry name" value="HNH"/>
</dbReference>
<dbReference type="GeneID" id="60750225"/>
<proteinExistence type="predicted"/>
<dbReference type="InterPro" id="IPR003615">
    <property type="entry name" value="HNH_nuc"/>
</dbReference>
<comment type="caution">
    <text evidence="2">The sequence shown here is derived from an EMBL/GenBank/DDBJ whole genome shotgun (WGS) entry which is preliminary data.</text>
</comment>
<gene>
    <name evidence="2" type="ORF">NCTC8139_02221</name>
</gene>